<proteinExistence type="inferred from homology"/>
<accession>A0ABV1EAG5</accession>
<evidence type="ECO:0000256" key="3">
    <source>
        <dbReference type="ARBA" id="ARBA00022475"/>
    </source>
</evidence>
<keyword evidence="10" id="KW-1185">Reference proteome</keyword>
<feature type="transmembrane region" description="Helical" evidence="8">
    <location>
        <begin position="405"/>
        <end position="424"/>
    </location>
</feature>
<keyword evidence="7 9" id="KW-0808">Transferase</keyword>
<dbReference type="EMBL" id="JBBMFK010000013">
    <property type="protein sequence ID" value="MEQ2443672.1"/>
    <property type="molecule type" value="Genomic_DNA"/>
</dbReference>
<dbReference type="InterPro" id="IPR051085">
    <property type="entry name" value="MB_O-acyltransferase"/>
</dbReference>
<evidence type="ECO:0000256" key="8">
    <source>
        <dbReference type="SAM" id="Phobius"/>
    </source>
</evidence>
<dbReference type="GO" id="GO:0016746">
    <property type="term" value="F:acyltransferase activity"/>
    <property type="evidence" value="ECO:0007669"/>
    <property type="project" value="UniProtKB-KW"/>
</dbReference>
<feature type="transmembrane region" description="Helical" evidence="8">
    <location>
        <begin position="77"/>
        <end position="94"/>
    </location>
</feature>
<dbReference type="PANTHER" id="PTHR13285:SF18">
    <property type="entry name" value="PROTEIN-CYSTEINE N-PALMITOYLTRANSFERASE RASP"/>
    <property type="match status" value="1"/>
</dbReference>
<dbReference type="InterPro" id="IPR028362">
    <property type="entry name" value="AlgI"/>
</dbReference>
<dbReference type="InterPro" id="IPR024194">
    <property type="entry name" value="Ac/AlaTfrase_AlgI/DltB"/>
</dbReference>
<keyword evidence="7 9" id="KW-0012">Acyltransferase</keyword>
<dbReference type="RefSeq" id="WP_349231790.1">
    <property type="nucleotide sequence ID" value="NZ_JBBMFK010000013.1"/>
</dbReference>
<evidence type="ECO:0000256" key="7">
    <source>
        <dbReference type="PIRNR" id="PIRNR016636"/>
    </source>
</evidence>
<reference evidence="9 10" key="1">
    <citation type="submission" date="2024-03" db="EMBL/GenBank/DDBJ databases">
        <title>Human intestinal bacterial collection.</title>
        <authorList>
            <person name="Pauvert C."/>
            <person name="Hitch T.C.A."/>
            <person name="Clavel T."/>
        </authorList>
    </citation>
    <scope>NUCLEOTIDE SEQUENCE [LARGE SCALE GENOMIC DNA]</scope>
    <source>
        <strain evidence="9 10">CLA-AP-H29</strain>
    </source>
</reference>
<evidence type="ECO:0000256" key="2">
    <source>
        <dbReference type="ARBA" id="ARBA00010323"/>
    </source>
</evidence>
<keyword evidence="3 7" id="KW-1003">Cell membrane</keyword>
<dbReference type="Pfam" id="PF03062">
    <property type="entry name" value="MBOAT"/>
    <property type="match status" value="1"/>
</dbReference>
<dbReference type="PANTHER" id="PTHR13285">
    <property type="entry name" value="ACYLTRANSFERASE"/>
    <property type="match status" value="1"/>
</dbReference>
<keyword evidence="5 8" id="KW-1133">Transmembrane helix</keyword>
<evidence type="ECO:0000313" key="10">
    <source>
        <dbReference type="Proteomes" id="UP001464378"/>
    </source>
</evidence>
<feature type="transmembrane region" description="Helical" evidence="8">
    <location>
        <begin position="445"/>
        <end position="473"/>
    </location>
</feature>
<dbReference type="Proteomes" id="UP001464378">
    <property type="component" value="Unassembled WGS sequence"/>
</dbReference>
<feature type="transmembrane region" description="Helical" evidence="8">
    <location>
        <begin position="305"/>
        <end position="323"/>
    </location>
</feature>
<dbReference type="PIRSF" id="PIRSF016636">
    <property type="entry name" value="AlgI_DltB"/>
    <property type="match status" value="1"/>
</dbReference>
<evidence type="ECO:0000256" key="4">
    <source>
        <dbReference type="ARBA" id="ARBA00022692"/>
    </source>
</evidence>
<feature type="transmembrane region" description="Helical" evidence="8">
    <location>
        <begin position="114"/>
        <end position="130"/>
    </location>
</feature>
<comment type="caution">
    <text evidence="9">The sequence shown here is derived from an EMBL/GenBank/DDBJ whole genome shotgun (WGS) entry which is preliminary data.</text>
</comment>
<comment type="subcellular location">
    <subcellularLocation>
        <location evidence="1">Cell membrane</location>
        <topology evidence="1">Multi-pass membrane protein</topology>
    </subcellularLocation>
</comment>
<evidence type="ECO:0000256" key="1">
    <source>
        <dbReference type="ARBA" id="ARBA00004651"/>
    </source>
</evidence>
<dbReference type="PIRSF" id="PIRSF500217">
    <property type="entry name" value="AlgI"/>
    <property type="match status" value="1"/>
</dbReference>
<evidence type="ECO:0000256" key="5">
    <source>
        <dbReference type="ARBA" id="ARBA00022989"/>
    </source>
</evidence>
<dbReference type="EC" id="2.3.-.-" evidence="9"/>
<name>A0ABV1EAG5_9FIRM</name>
<keyword evidence="6 7" id="KW-0472">Membrane</keyword>
<organism evidence="9 10">
    <name type="scientific">Pseudoflavonifractor intestinihominis</name>
    <dbReference type="NCBI Taxonomy" id="3133171"/>
    <lineage>
        <taxon>Bacteria</taxon>
        <taxon>Bacillati</taxon>
        <taxon>Bacillota</taxon>
        <taxon>Clostridia</taxon>
        <taxon>Eubacteriales</taxon>
        <taxon>Oscillospiraceae</taxon>
        <taxon>Pseudoflavonifractor</taxon>
    </lineage>
</organism>
<feature type="transmembrane region" description="Helical" evidence="8">
    <location>
        <begin position="221"/>
        <end position="242"/>
    </location>
</feature>
<feature type="transmembrane region" description="Helical" evidence="8">
    <location>
        <begin position="359"/>
        <end position="376"/>
    </location>
</feature>
<gene>
    <name evidence="9" type="ORF">WMO64_09320</name>
</gene>
<feature type="transmembrane region" description="Helical" evidence="8">
    <location>
        <begin position="36"/>
        <end position="56"/>
    </location>
</feature>
<evidence type="ECO:0000313" key="9">
    <source>
        <dbReference type="EMBL" id="MEQ2443672.1"/>
    </source>
</evidence>
<evidence type="ECO:0000256" key="6">
    <source>
        <dbReference type="ARBA" id="ARBA00023136"/>
    </source>
</evidence>
<dbReference type="InterPro" id="IPR004299">
    <property type="entry name" value="MBOAT_fam"/>
</dbReference>
<sequence>MSFVSPGFLLFLPAVLALYRLTPWRQRWMALLPASYFFYACHSPWLLSLILLTTLVSYGSALRIERAETRKQKRRAVALDAAVCLGILFLFKYLDFALGGVFSLLRLFGVESGFTGFHLLLPMGISFYVFQTMSYTFDVYRGTIRAERHLGYYALFVSFFPQLVAGPIERPGDLLPQLKAPNPLEQEDIAQGVRFLVRGYGKKVLISDFLAPFVDTAYGDAAGAGGAAMVLATVLFALQIYCDFSGYSDIAMGCARLMGIRLTENFRQPYAASSIRDFWRRWHISLTRWFTDYLYIPLGGSRRGLARQCVNILAVFLVSGLWHGANLTFVVWGGLHGAFLVAETLLLGRRQLTSSLGRGLHRAVTLVLVCFAWVFFRASDLSQAVFILRSIFTDFRLPNVLTGLGMGRVELILACLLVLLLPMLERLPALEVEKNRTKGRYAVPLLYFLLAVAIVACRCLVLTEHGATAFIYFQF</sequence>
<comment type="similarity">
    <text evidence="2 7">Belongs to the membrane-bound acyltransferase family.</text>
</comment>
<feature type="transmembrane region" description="Helical" evidence="8">
    <location>
        <begin position="150"/>
        <end position="168"/>
    </location>
</feature>
<protein>
    <submittedName>
        <fullName evidence="9">MBOAT family O-acyltransferase</fullName>
        <ecNumber evidence="9">2.3.-.-</ecNumber>
    </submittedName>
</protein>
<keyword evidence="4 8" id="KW-0812">Transmembrane</keyword>